<feature type="compositionally biased region" description="Basic residues" evidence="7">
    <location>
        <begin position="98"/>
        <end position="110"/>
    </location>
</feature>
<keyword evidence="6" id="KW-0539">Nucleus</keyword>
<dbReference type="PANTHER" id="PTHR14326">
    <property type="entry name" value="TARGETING PROTEIN FOR XKLP2"/>
    <property type="match status" value="1"/>
</dbReference>
<sequence length="709" mass="81320">MVLDNLISANIIESYSLDIEDKNNVERKTEEADFPEMERVDDYEHETPHLDFKSCDADYNLNPIYEAVTEDNQAVPSIVSSNLMTSWSNKPSVVGHPPGKRLSSRRRSVSKHREMAHREERENAAAVAAVNAPPGKRPRRSCVQQHSVTPEGDVPNVHKPPGPTSRLHTASPSVLKSTSLRHKSSEEQELEHIQALQKEVVEHRKKNEASYKAAIAGSKTTKKPAMSPTIPVEFHFHTEDRVKPHPDAQREAGAFAAQLRRHSPSPMKANRGTTVPKPFNLSVGTKRRFEESTVYVPMAQQIEEFQKRTPPRYHLRNKQTEERGPPPAKAGMLKITNPKTPRLMTRQRSRPTTVKSSEELEAEELKKIQQFKFKALELNRKILEGGVLPKKPAVKEATQPVGFELELERRLRDRQAARKPDEPEQHTFHPRPVPVRILEEVVGVPEKKVKNCTVPESPAFALKNRVRLEQKVEDTKPPSMKANPMPHFGLPFHPKPTEKSQLEACPFSFEARERERQALKEKRLEELRQAPVPKFKAQLLPDFSEVHLPEKKVPEPTKVEPFRLLADERGAAKSDRWEQTVKDEHRQQAEATVFKARPNTVTHKEPFVPKRGNQSILVPEAFQLSSECRAVEREEYNRALCEKEALRACMLEEQRREMEKREKEEIAQLRQDQVYKAQPVRHYKQLELKKSETSLTVPQSPNFSNRFRL</sequence>
<evidence type="ECO:0000256" key="3">
    <source>
        <dbReference type="ARBA" id="ARBA00005885"/>
    </source>
</evidence>
<evidence type="ECO:0000256" key="4">
    <source>
        <dbReference type="ARBA" id="ARBA00022490"/>
    </source>
</evidence>
<dbReference type="InterPro" id="IPR027329">
    <property type="entry name" value="TPX2_C"/>
</dbReference>
<comment type="subcellular location">
    <subcellularLocation>
        <location evidence="2">Cytoplasm</location>
        <location evidence="2">Cytoskeleton</location>
        <location evidence="2">Spindle</location>
    </subcellularLocation>
    <subcellularLocation>
        <location evidence="1">Nucleus</location>
    </subcellularLocation>
</comment>
<evidence type="ECO:0000256" key="7">
    <source>
        <dbReference type="SAM" id="MobiDB-lite"/>
    </source>
</evidence>
<evidence type="ECO:0000259" key="9">
    <source>
        <dbReference type="Pfam" id="PF12214"/>
    </source>
</evidence>
<evidence type="ECO:0000313" key="10">
    <source>
        <dbReference type="EMBL" id="KAJ8393452.1"/>
    </source>
</evidence>
<evidence type="ECO:0000256" key="1">
    <source>
        <dbReference type="ARBA" id="ARBA00004123"/>
    </source>
</evidence>
<keyword evidence="11" id="KW-1185">Reference proteome</keyword>
<feature type="compositionally biased region" description="Polar residues" evidence="7">
    <location>
        <begin position="693"/>
        <end position="709"/>
    </location>
</feature>
<feature type="domain" description="TPX2 central" evidence="9">
    <location>
        <begin position="333"/>
        <end position="460"/>
    </location>
</feature>
<dbReference type="AlphaFoldDB" id="A0AAD7RZW3"/>
<feature type="region of interest" description="Disordered" evidence="7">
    <location>
        <begin position="89"/>
        <end position="186"/>
    </location>
</feature>
<gene>
    <name evidence="10" type="ORF">AAFF_G00059250</name>
</gene>
<comment type="similarity">
    <text evidence="3">Belongs to the TPX2 family.</text>
</comment>
<accession>A0AAD7RZW3</accession>
<feature type="domain" description="TPX2 C-terminal" evidence="8">
    <location>
        <begin position="622"/>
        <end position="696"/>
    </location>
</feature>
<dbReference type="Pfam" id="PF12214">
    <property type="entry name" value="TPX2_importin"/>
    <property type="match status" value="1"/>
</dbReference>
<evidence type="ECO:0000256" key="2">
    <source>
        <dbReference type="ARBA" id="ARBA00004186"/>
    </source>
</evidence>
<evidence type="ECO:0000259" key="8">
    <source>
        <dbReference type="Pfam" id="PF06886"/>
    </source>
</evidence>
<feature type="domain" description="TPX2 C-terminal" evidence="8">
    <location>
        <begin position="511"/>
        <end position="558"/>
    </location>
</feature>
<dbReference type="InterPro" id="IPR027330">
    <property type="entry name" value="TPX2_central_dom"/>
</dbReference>
<dbReference type="GO" id="GO:0005819">
    <property type="term" value="C:spindle"/>
    <property type="evidence" value="ECO:0007669"/>
    <property type="project" value="UniProtKB-SubCell"/>
</dbReference>
<dbReference type="InterPro" id="IPR009675">
    <property type="entry name" value="TPX2_fam"/>
</dbReference>
<reference evidence="10" key="1">
    <citation type="journal article" date="2023" name="Science">
        <title>Genome structures resolve the early diversification of teleost fishes.</title>
        <authorList>
            <person name="Parey E."/>
            <person name="Louis A."/>
            <person name="Montfort J."/>
            <person name="Bouchez O."/>
            <person name="Roques C."/>
            <person name="Iampietro C."/>
            <person name="Lluch J."/>
            <person name="Castinel A."/>
            <person name="Donnadieu C."/>
            <person name="Desvignes T."/>
            <person name="Floi Bucao C."/>
            <person name="Jouanno E."/>
            <person name="Wen M."/>
            <person name="Mejri S."/>
            <person name="Dirks R."/>
            <person name="Jansen H."/>
            <person name="Henkel C."/>
            <person name="Chen W.J."/>
            <person name="Zahm M."/>
            <person name="Cabau C."/>
            <person name="Klopp C."/>
            <person name="Thompson A.W."/>
            <person name="Robinson-Rechavi M."/>
            <person name="Braasch I."/>
            <person name="Lecointre G."/>
            <person name="Bobe J."/>
            <person name="Postlethwait J.H."/>
            <person name="Berthelot C."/>
            <person name="Roest Crollius H."/>
            <person name="Guiguen Y."/>
        </authorList>
    </citation>
    <scope>NUCLEOTIDE SEQUENCE</scope>
    <source>
        <strain evidence="10">NC1722</strain>
    </source>
</reference>
<dbReference type="GO" id="GO:0005634">
    <property type="term" value="C:nucleus"/>
    <property type="evidence" value="ECO:0007669"/>
    <property type="project" value="UniProtKB-SubCell"/>
</dbReference>
<dbReference type="Proteomes" id="UP001221898">
    <property type="component" value="Unassembled WGS sequence"/>
</dbReference>
<dbReference type="GO" id="GO:0060236">
    <property type="term" value="P:regulation of mitotic spindle organization"/>
    <property type="evidence" value="ECO:0007669"/>
    <property type="project" value="InterPro"/>
</dbReference>
<dbReference type="Pfam" id="PF06886">
    <property type="entry name" value="TPX2"/>
    <property type="match status" value="2"/>
</dbReference>
<keyword evidence="5" id="KW-0206">Cytoskeleton</keyword>
<dbReference type="GO" id="GO:0005874">
    <property type="term" value="C:microtubule"/>
    <property type="evidence" value="ECO:0007669"/>
    <property type="project" value="InterPro"/>
</dbReference>
<evidence type="ECO:0000256" key="5">
    <source>
        <dbReference type="ARBA" id="ARBA00023212"/>
    </source>
</evidence>
<feature type="compositionally biased region" description="Polar residues" evidence="7">
    <location>
        <begin position="166"/>
        <end position="178"/>
    </location>
</feature>
<comment type="caution">
    <text evidence="10">The sequence shown here is derived from an EMBL/GenBank/DDBJ whole genome shotgun (WGS) entry which is preliminary data.</text>
</comment>
<evidence type="ECO:0000313" key="11">
    <source>
        <dbReference type="Proteomes" id="UP001221898"/>
    </source>
</evidence>
<proteinExistence type="inferred from homology"/>
<name>A0AAD7RZW3_9TELE</name>
<dbReference type="PANTHER" id="PTHR14326:SF44">
    <property type="entry name" value="TARGETING PROTEIN FOR XKLP2"/>
    <property type="match status" value="1"/>
</dbReference>
<evidence type="ECO:0008006" key="12">
    <source>
        <dbReference type="Google" id="ProtNLM"/>
    </source>
</evidence>
<feature type="region of interest" description="Disordered" evidence="7">
    <location>
        <begin position="689"/>
        <end position="709"/>
    </location>
</feature>
<keyword evidence="4" id="KW-0963">Cytoplasm</keyword>
<evidence type="ECO:0000256" key="6">
    <source>
        <dbReference type="ARBA" id="ARBA00023242"/>
    </source>
</evidence>
<dbReference type="EMBL" id="JAINUG010000136">
    <property type="protein sequence ID" value="KAJ8393452.1"/>
    <property type="molecule type" value="Genomic_DNA"/>
</dbReference>
<feature type="compositionally biased region" description="Basic and acidic residues" evidence="7">
    <location>
        <begin position="111"/>
        <end position="123"/>
    </location>
</feature>
<organism evidence="10 11">
    <name type="scientific">Aldrovandia affinis</name>
    <dbReference type="NCBI Taxonomy" id="143900"/>
    <lineage>
        <taxon>Eukaryota</taxon>
        <taxon>Metazoa</taxon>
        <taxon>Chordata</taxon>
        <taxon>Craniata</taxon>
        <taxon>Vertebrata</taxon>
        <taxon>Euteleostomi</taxon>
        <taxon>Actinopterygii</taxon>
        <taxon>Neopterygii</taxon>
        <taxon>Teleostei</taxon>
        <taxon>Notacanthiformes</taxon>
        <taxon>Halosauridae</taxon>
        <taxon>Aldrovandia</taxon>
    </lineage>
</organism>
<protein>
    <recommendedName>
        <fullName evidence="12">Targeting protein for Xklp2</fullName>
    </recommendedName>
</protein>